<dbReference type="EMBL" id="QJPH01000344">
    <property type="protein sequence ID" value="PZN77112.1"/>
    <property type="molecule type" value="Genomic_DNA"/>
</dbReference>
<organism evidence="1 2">
    <name type="scientific">Candidatus Methylumidiphilus alinenensis</name>
    <dbReference type="NCBI Taxonomy" id="2202197"/>
    <lineage>
        <taxon>Bacteria</taxon>
        <taxon>Pseudomonadati</taxon>
        <taxon>Pseudomonadota</taxon>
        <taxon>Gammaproteobacteria</taxon>
        <taxon>Methylococcales</taxon>
        <taxon>Candidatus Methylumidiphilus</taxon>
    </lineage>
</organism>
<gene>
    <name evidence="1" type="ORF">DM484_15270</name>
</gene>
<accession>A0A2W4QZ71</accession>
<protein>
    <submittedName>
        <fullName evidence="1">Uncharacterized protein</fullName>
    </submittedName>
</protein>
<dbReference type="Proteomes" id="UP000249396">
    <property type="component" value="Unassembled WGS sequence"/>
</dbReference>
<comment type="caution">
    <text evidence="1">The sequence shown here is derived from an EMBL/GenBank/DDBJ whole genome shotgun (WGS) entry which is preliminary data.</text>
</comment>
<evidence type="ECO:0000313" key="2">
    <source>
        <dbReference type="Proteomes" id="UP000249396"/>
    </source>
</evidence>
<evidence type="ECO:0000313" key="1">
    <source>
        <dbReference type="EMBL" id="PZN77112.1"/>
    </source>
</evidence>
<name>A0A2W4QZ71_9GAMM</name>
<dbReference type="AlphaFoldDB" id="A0A2W4QZ71"/>
<sequence length="106" mass="12164">MSIDIDQFTEAELINLNRRIVERLRFLQQMRAHSAMLKFSVGDRVCFDTDGFRRVTGTLVRYNKKTVSVLADDGQRWNVSPSFLRPSEPRDITPAAELPIGILVKK</sequence>
<proteinExistence type="predicted"/>
<reference evidence="1 2" key="1">
    <citation type="journal article" date="2018" name="Aquat. Microb. Ecol.">
        <title>Gammaproteobacterial methanotrophs dominate.</title>
        <authorList>
            <person name="Rissanen A.J."/>
            <person name="Saarenheimo J."/>
            <person name="Tiirola M."/>
            <person name="Peura S."/>
            <person name="Aalto S.L."/>
            <person name="Karvinen A."/>
            <person name="Nykanen H."/>
        </authorList>
    </citation>
    <scope>NUCLEOTIDE SEQUENCE [LARGE SCALE GENOMIC DNA]</scope>
    <source>
        <strain evidence="1">AMbin10</strain>
    </source>
</reference>